<dbReference type="InterPro" id="IPR008979">
    <property type="entry name" value="Galactose-bd-like_sf"/>
</dbReference>
<organism evidence="2 3">
    <name type="scientific">Gemmata palustris</name>
    <dbReference type="NCBI Taxonomy" id="2822762"/>
    <lineage>
        <taxon>Bacteria</taxon>
        <taxon>Pseudomonadati</taxon>
        <taxon>Planctomycetota</taxon>
        <taxon>Planctomycetia</taxon>
        <taxon>Gemmatales</taxon>
        <taxon>Gemmataceae</taxon>
        <taxon>Gemmata</taxon>
    </lineage>
</organism>
<feature type="domain" description="Glycosyl hydrolase family 98 putative carbohydrate-binding module" evidence="1">
    <location>
        <begin position="248"/>
        <end position="397"/>
    </location>
</feature>
<evidence type="ECO:0000259" key="1">
    <source>
        <dbReference type="SMART" id="SM00776"/>
    </source>
</evidence>
<dbReference type="Proteomes" id="UP000676565">
    <property type="component" value="Unassembled WGS sequence"/>
</dbReference>
<evidence type="ECO:0000313" key="3">
    <source>
        <dbReference type="Proteomes" id="UP000676565"/>
    </source>
</evidence>
<dbReference type="Gene3D" id="2.60.120.1060">
    <property type="entry name" value="NPCBM/NEW2 domain"/>
    <property type="match status" value="1"/>
</dbReference>
<name>A0ABS5BUV6_9BACT</name>
<dbReference type="EMBL" id="JAGKQQ010000001">
    <property type="protein sequence ID" value="MBP3956683.1"/>
    <property type="molecule type" value="Genomic_DNA"/>
</dbReference>
<dbReference type="SUPFAM" id="SSF49785">
    <property type="entry name" value="Galactose-binding domain-like"/>
    <property type="match status" value="1"/>
</dbReference>
<sequence>MMLPLVLVLTLSAPPGPPAFTVVGSGDSTPTGKLTAVSLALGAQVATPDGAQTVQGLVALRKPGAVLPPLPTGAHIVTAAGDRVPGKVTGGDAKALRFTHATSDEGWSIALDAVAAVWLKPPPADTPPDPAKYTWLAGTPTRDVLLYRNGDAARGTLTGFTETGVKFTPDGGTARDVLRTDLAAIGFNPRFVRPRKPKGPYAHLVLSDGTRLSVNDVTLKDNALVCKALCGPAIEVPLAKLVALDVFQGSAVYLSDLKPKKAETVGFLGDGWAWTADRTVRGHPLRLLSDDGEDTFDKGLGTHPKTVLTYDLAGKYNRFEAIVGLDAATGQRGRADVRIRVDGKEVPLPELKVLAAGNAIPLKMDVRGAKELTLVIDFGPAGDVQADVNWGGARLVD</sequence>
<evidence type="ECO:0000313" key="2">
    <source>
        <dbReference type="EMBL" id="MBP3956683.1"/>
    </source>
</evidence>
<keyword evidence="3" id="KW-1185">Reference proteome</keyword>
<protein>
    <submittedName>
        <fullName evidence="2">NPCBM/NEW2 domain-containing protein</fullName>
    </submittedName>
</protein>
<comment type="caution">
    <text evidence="2">The sequence shown here is derived from an EMBL/GenBank/DDBJ whole genome shotgun (WGS) entry which is preliminary data.</text>
</comment>
<reference evidence="2 3" key="1">
    <citation type="submission" date="2021-04" db="EMBL/GenBank/DDBJ databases">
        <authorList>
            <person name="Ivanova A."/>
        </authorList>
    </citation>
    <scope>NUCLEOTIDE SEQUENCE [LARGE SCALE GENOMIC DNA]</scope>
    <source>
        <strain evidence="2 3">G18</strain>
    </source>
</reference>
<dbReference type="InterPro" id="IPR013222">
    <property type="entry name" value="Glyco_hyd_98_carb-bd"/>
</dbReference>
<dbReference type="Pfam" id="PF08305">
    <property type="entry name" value="NPCBM"/>
    <property type="match status" value="1"/>
</dbReference>
<accession>A0ABS5BUV6</accession>
<dbReference type="RefSeq" id="WP_210655034.1">
    <property type="nucleotide sequence ID" value="NZ_JAGKQQ010000001.1"/>
</dbReference>
<proteinExistence type="predicted"/>
<gene>
    <name evidence="2" type="ORF">J8F10_15520</name>
</gene>
<dbReference type="InterPro" id="IPR038637">
    <property type="entry name" value="NPCBM_sf"/>
</dbReference>
<dbReference type="SMART" id="SM00776">
    <property type="entry name" value="NPCBM"/>
    <property type="match status" value="1"/>
</dbReference>